<comment type="subcellular location">
    <subcellularLocation>
        <location evidence="1">Nucleus</location>
    </subcellularLocation>
</comment>
<dbReference type="CDD" id="cd00067">
    <property type="entry name" value="GAL4"/>
    <property type="match status" value="1"/>
</dbReference>
<feature type="compositionally biased region" description="Polar residues" evidence="3">
    <location>
        <begin position="204"/>
        <end position="219"/>
    </location>
</feature>
<feature type="region of interest" description="Disordered" evidence="3">
    <location>
        <begin position="670"/>
        <end position="737"/>
    </location>
</feature>
<comment type="caution">
    <text evidence="5">The sequence shown here is derived from an EMBL/GenBank/DDBJ whole genome shotgun (WGS) entry which is preliminary data.</text>
</comment>
<dbReference type="CDD" id="cd12148">
    <property type="entry name" value="fungal_TF_MHR"/>
    <property type="match status" value="1"/>
</dbReference>
<dbReference type="InterPro" id="IPR001138">
    <property type="entry name" value="Zn2Cys6_DnaBD"/>
</dbReference>
<feature type="compositionally biased region" description="Low complexity" evidence="3">
    <location>
        <begin position="114"/>
        <end position="123"/>
    </location>
</feature>
<dbReference type="PANTHER" id="PTHR31001">
    <property type="entry name" value="UNCHARACTERIZED TRANSCRIPTIONAL REGULATORY PROTEIN"/>
    <property type="match status" value="1"/>
</dbReference>
<feature type="region of interest" description="Disordered" evidence="3">
    <location>
        <begin position="470"/>
        <end position="542"/>
    </location>
</feature>
<feature type="compositionally biased region" description="Polar residues" evidence="3">
    <location>
        <begin position="126"/>
        <end position="142"/>
    </location>
</feature>
<accession>A0A066VEJ8</accession>
<feature type="compositionally biased region" description="Low complexity" evidence="3">
    <location>
        <begin position="472"/>
        <end position="515"/>
    </location>
</feature>
<dbReference type="HOGENOM" id="CLU_251799_0_0_1"/>
<dbReference type="Pfam" id="PF00172">
    <property type="entry name" value="Zn_clus"/>
    <property type="match status" value="1"/>
</dbReference>
<gene>
    <name evidence="5" type="ORF">K437DRAFT_275893</name>
</gene>
<dbReference type="GO" id="GO:0008270">
    <property type="term" value="F:zinc ion binding"/>
    <property type="evidence" value="ECO:0007669"/>
    <property type="project" value="InterPro"/>
</dbReference>
<feature type="region of interest" description="Disordered" evidence="3">
    <location>
        <begin position="574"/>
        <end position="611"/>
    </location>
</feature>
<feature type="compositionally biased region" description="Low complexity" evidence="3">
    <location>
        <begin position="670"/>
        <end position="683"/>
    </location>
</feature>
<protein>
    <recommendedName>
        <fullName evidence="4">Zn(2)-C6 fungal-type domain-containing protein</fullName>
    </recommendedName>
</protein>
<dbReference type="SUPFAM" id="SSF57701">
    <property type="entry name" value="Zn2/Cys6 DNA-binding domain"/>
    <property type="match status" value="1"/>
</dbReference>
<dbReference type="Gene3D" id="4.10.240.10">
    <property type="entry name" value="Zn(2)-C6 fungal-type DNA-binding domain"/>
    <property type="match status" value="1"/>
</dbReference>
<feature type="region of interest" description="Disordered" evidence="3">
    <location>
        <begin position="72"/>
        <end position="243"/>
    </location>
</feature>
<organism evidence="5 6">
    <name type="scientific">Tilletiaria anomala (strain ATCC 24038 / CBS 436.72 / UBC 951)</name>
    <dbReference type="NCBI Taxonomy" id="1037660"/>
    <lineage>
        <taxon>Eukaryota</taxon>
        <taxon>Fungi</taxon>
        <taxon>Dikarya</taxon>
        <taxon>Basidiomycota</taxon>
        <taxon>Ustilaginomycotina</taxon>
        <taxon>Exobasidiomycetes</taxon>
        <taxon>Georgefischeriales</taxon>
        <taxon>Tilletiariaceae</taxon>
        <taxon>Tilletiaria</taxon>
    </lineage>
</organism>
<feature type="compositionally biased region" description="Acidic residues" evidence="3">
    <location>
        <begin position="152"/>
        <end position="174"/>
    </location>
</feature>
<dbReference type="GO" id="GO:0005634">
    <property type="term" value="C:nucleus"/>
    <property type="evidence" value="ECO:0007669"/>
    <property type="project" value="UniProtKB-SubCell"/>
</dbReference>
<keyword evidence="6" id="KW-1185">Reference proteome</keyword>
<dbReference type="PANTHER" id="PTHR31001:SF90">
    <property type="entry name" value="CENTROMERE DNA-BINDING PROTEIN COMPLEX CBF3 SUBUNIT B"/>
    <property type="match status" value="1"/>
</dbReference>
<evidence type="ECO:0000256" key="2">
    <source>
        <dbReference type="ARBA" id="ARBA00023242"/>
    </source>
</evidence>
<evidence type="ECO:0000259" key="4">
    <source>
        <dbReference type="PROSITE" id="PS50048"/>
    </source>
</evidence>
<dbReference type="PROSITE" id="PS50048">
    <property type="entry name" value="ZN2_CY6_FUNGAL_2"/>
    <property type="match status" value="1"/>
</dbReference>
<dbReference type="EMBL" id="JMSN01000099">
    <property type="protein sequence ID" value="KDN39836.1"/>
    <property type="molecule type" value="Genomic_DNA"/>
</dbReference>
<dbReference type="GeneID" id="25266672"/>
<dbReference type="InParanoid" id="A0A066VEJ8"/>
<reference evidence="5 6" key="1">
    <citation type="submission" date="2014-05" db="EMBL/GenBank/DDBJ databases">
        <title>Draft genome sequence of a rare smut relative, Tilletiaria anomala UBC 951.</title>
        <authorList>
            <consortium name="DOE Joint Genome Institute"/>
            <person name="Toome M."/>
            <person name="Kuo A."/>
            <person name="Henrissat B."/>
            <person name="Lipzen A."/>
            <person name="Tritt A."/>
            <person name="Yoshinaga Y."/>
            <person name="Zane M."/>
            <person name="Barry K."/>
            <person name="Grigoriev I.V."/>
            <person name="Spatafora J.W."/>
            <person name="Aimea M.C."/>
        </authorList>
    </citation>
    <scope>NUCLEOTIDE SEQUENCE [LARGE SCALE GENOMIC DNA]</scope>
    <source>
        <strain evidence="5 6">UBC 951</strain>
    </source>
</reference>
<name>A0A066VEJ8_TILAU</name>
<dbReference type="InterPro" id="IPR050613">
    <property type="entry name" value="Sec_Metabolite_Reg"/>
</dbReference>
<dbReference type="RefSeq" id="XP_013241169.1">
    <property type="nucleotide sequence ID" value="XM_013385715.1"/>
</dbReference>
<dbReference type="SMART" id="SM00066">
    <property type="entry name" value="GAL4"/>
    <property type="match status" value="1"/>
</dbReference>
<feature type="compositionally biased region" description="Low complexity" evidence="3">
    <location>
        <begin position="579"/>
        <end position="591"/>
    </location>
</feature>
<dbReference type="Proteomes" id="UP000027361">
    <property type="component" value="Unassembled WGS sequence"/>
</dbReference>
<keyword evidence="2" id="KW-0539">Nucleus</keyword>
<feature type="compositionally biased region" description="Basic and acidic residues" evidence="3">
    <location>
        <begin position="81"/>
        <end position="98"/>
    </location>
</feature>
<feature type="compositionally biased region" description="Low complexity" evidence="3">
    <location>
        <begin position="1"/>
        <end position="22"/>
    </location>
</feature>
<feature type="region of interest" description="Disordered" evidence="3">
    <location>
        <begin position="1"/>
        <end position="48"/>
    </location>
</feature>
<dbReference type="InterPro" id="IPR036864">
    <property type="entry name" value="Zn2-C6_fun-type_DNA-bd_sf"/>
</dbReference>
<evidence type="ECO:0000256" key="3">
    <source>
        <dbReference type="SAM" id="MobiDB-lite"/>
    </source>
</evidence>
<evidence type="ECO:0000256" key="1">
    <source>
        <dbReference type="ARBA" id="ARBA00004123"/>
    </source>
</evidence>
<dbReference type="OrthoDB" id="3362851at2759"/>
<proteinExistence type="predicted"/>
<dbReference type="GO" id="GO:0000981">
    <property type="term" value="F:DNA-binding transcription factor activity, RNA polymerase II-specific"/>
    <property type="evidence" value="ECO:0007669"/>
    <property type="project" value="InterPro"/>
</dbReference>
<sequence>MFASSSASGSASSPASSSASPAVEQNGNQAQVKMVAGAKRPRKQRQAISCTECRQRKLKCDRKVPGCSACIKRKLPPGRCKFGDERDFESPEQRDARLARMAAASSKRAKKRQAAAAAKAAAAGESSGQGDVSGWQQHQHLQQKIGGRSEGSDDEQSSDEDASDEDDEEEEGDGDLLSAFAPPRKRVESSGVGAGTGAGDFYSTPGQPRSSFSSQNSHVGSPLPGESRTPSLTPNTSMPHFSCAAGGNGGPALSGPLPAAGVPILSSVGGVPNLEALRSAAAVAAQAAVAAGAGGIPIGGSNAAGGAGLGVVPTAAATTSASTQAVSASAATTAAAIAAAAFPSLSAAQHAQIAAQACSNAFAAHAQAQAQHIAKSNSAHSIAALVAAMSSSRNGVAPAGALSCPSSGHASPLLAGTATQGGPSLPAAVGAPRALGATMSSLRRTAPEDVTLIPALEFAQAHEVSRTAALKRALSPGRSARSASRPGSGLAQGSITASASSTSSTSASAVSAPTSMQRKGHSHTPSSRTHPEETDDLMDTLSSTDTTNAALGLQRLYESAETLSMLAGGCSAGAGSGAAVGSPAGAQAPGSTTGVAAEQERSASNSSVGSAVKAELTRQAALGSAVEAKENAANGRVVFGDSGAAIETGGTIGTAAGPCPVVDTASKVGAGASEASPSPSAGLGRHGSPLDHASNVKVEPSGRGLGGMGRTTMSPAPPLGSSPRHLGGSGSGSGSRTINNSSLAAISAELIFRDSMLEASAKSRALALLPGKHETVHLMQCYLEELGVVIPFVRPDFVMKELELLYDSLETKTGSKPGSVSSIAGTPILAPTKTKNEQHPQQQQSAAAVVNPVVGTGPGAGLPHPRLTFLAYVLFALGSIAELLPSSYLISHNIIRSSDQVSQMLHDWQEAAIGCIDAAELAANPSLEGVQATLVAVIALAHRFRHKDLLRLLDSSTRAARRLGLDRLGSADSSISPGPSPDLQIDPAKRTLQHWWIDPEIEMSSANLEIGRAVWSGILMADWNHCGLNGSYNIDPHSYTSRPPMAPARPEFIRVGFPSPHDAWLALLETAEIARRWLDLTKTHKMLGTSVDYSAVLALDDELSAILTRRSWTEKDADLTFGQPQVAESDDIKRLRRQASLIRSSVYHRTLKLHCTFMSLGYRNPGEYGPSVRRSLESANALVEEARTISQRGWLSSRDRIQKYYLFQACLTMITDLWYRPRALYPANSLSGGGELFAGAGITDDKAPASDSETRQMQENLIFIIDRLKDEGQVTEGSVLHGASANLERLLAATVQRASSQPTAAGAVGLSLSRRNSEYGIPSSKAASSDGGAATDSVLPSSAALLPSASDGDGMVELLDAHLSRLSDMTPQNSLMHLDTSNGFADGFGGSVSNADFAGFMSAGSSSQSHDLGSFISTGLDWDQAWTDLFETLEGDATELVV</sequence>
<feature type="domain" description="Zn(2)-C6 fungal-type" evidence="4">
    <location>
        <begin position="49"/>
        <end position="82"/>
    </location>
</feature>
<evidence type="ECO:0000313" key="6">
    <source>
        <dbReference type="Proteomes" id="UP000027361"/>
    </source>
</evidence>
<feature type="compositionally biased region" description="Polar residues" evidence="3">
    <location>
        <begin position="228"/>
        <end position="239"/>
    </location>
</feature>
<evidence type="ECO:0000313" key="5">
    <source>
        <dbReference type="EMBL" id="KDN39836.1"/>
    </source>
</evidence>